<dbReference type="KEGG" id="ngr:NAEGRDRAFT_76616"/>
<dbReference type="VEuPathDB" id="AmoebaDB:NAEGRDRAFT_76616"/>
<feature type="region of interest" description="Disordered" evidence="1">
    <location>
        <begin position="1"/>
        <end position="56"/>
    </location>
</feature>
<gene>
    <name evidence="2" type="ORF">NAEGRDRAFT_76616</name>
</gene>
<reference evidence="2 3" key="1">
    <citation type="journal article" date="2010" name="Cell">
        <title>The genome of Naegleria gruberi illuminates early eukaryotic versatility.</title>
        <authorList>
            <person name="Fritz-Laylin L.K."/>
            <person name="Prochnik S.E."/>
            <person name="Ginger M.L."/>
            <person name="Dacks J.B."/>
            <person name="Carpenter M.L."/>
            <person name="Field M.C."/>
            <person name="Kuo A."/>
            <person name="Paredez A."/>
            <person name="Chapman J."/>
            <person name="Pham J."/>
            <person name="Shu S."/>
            <person name="Neupane R."/>
            <person name="Cipriano M."/>
            <person name="Mancuso J."/>
            <person name="Tu H."/>
            <person name="Salamov A."/>
            <person name="Lindquist E."/>
            <person name="Shapiro H."/>
            <person name="Lucas S."/>
            <person name="Grigoriev I.V."/>
            <person name="Cande W.Z."/>
            <person name="Fulton C."/>
            <person name="Rokhsar D.S."/>
            <person name="Dawson S.C."/>
        </authorList>
    </citation>
    <scope>NUCLEOTIDE SEQUENCE [LARGE SCALE GENOMIC DNA]</scope>
    <source>
        <strain evidence="2 3">NEG-M</strain>
    </source>
</reference>
<evidence type="ECO:0000313" key="2">
    <source>
        <dbReference type="EMBL" id="EFC35725.1"/>
    </source>
</evidence>
<dbReference type="InParanoid" id="D2W5C6"/>
<name>D2W5C6_NAEGR</name>
<feature type="non-terminal residue" evidence="2">
    <location>
        <position position="103"/>
    </location>
</feature>
<evidence type="ECO:0000256" key="1">
    <source>
        <dbReference type="SAM" id="MobiDB-lite"/>
    </source>
</evidence>
<dbReference type="AlphaFoldDB" id="D2W5C6"/>
<dbReference type="GeneID" id="8861854"/>
<feature type="compositionally biased region" description="Low complexity" evidence="1">
    <location>
        <begin position="1"/>
        <end position="33"/>
    </location>
</feature>
<sequence length="103" mass="11948">MKNNTNRDTYNSNNNTTTTTTTTNTNTCTNNNNHGIRRSDSSSSNNNMSFIDETSNVTMKVKVKKRNHQLNIKQSRLRKPLQNDNLLKNYFEFDKKQQSNDLT</sequence>
<organism evidence="3">
    <name type="scientific">Naegleria gruberi</name>
    <name type="common">Amoeba</name>
    <dbReference type="NCBI Taxonomy" id="5762"/>
    <lineage>
        <taxon>Eukaryota</taxon>
        <taxon>Discoba</taxon>
        <taxon>Heterolobosea</taxon>
        <taxon>Tetramitia</taxon>
        <taxon>Eutetramitia</taxon>
        <taxon>Vahlkampfiidae</taxon>
        <taxon>Naegleria</taxon>
    </lineage>
</organism>
<dbReference type="RefSeq" id="XP_002668469.1">
    <property type="nucleotide sequence ID" value="XM_002668423.1"/>
</dbReference>
<dbReference type="Proteomes" id="UP000006671">
    <property type="component" value="Unassembled WGS sequence"/>
</dbReference>
<keyword evidence="3" id="KW-1185">Reference proteome</keyword>
<protein>
    <submittedName>
        <fullName evidence="2">Predicted protein</fullName>
    </submittedName>
</protein>
<proteinExistence type="predicted"/>
<accession>D2W5C6</accession>
<dbReference type="EMBL" id="GG739051">
    <property type="protein sequence ID" value="EFC35725.1"/>
    <property type="molecule type" value="Genomic_DNA"/>
</dbReference>
<evidence type="ECO:0000313" key="3">
    <source>
        <dbReference type="Proteomes" id="UP000006671"/>
    </source>
</evidence>